<organism evidence="1 2">
    <name type="scientific">Microbacterium rhizomatis</name>
    <dbReference type="NCBI Taxonomy" id="1631477"/>
    <lineage>
        <taxon>Bacteria</taxon>
        <taxon>Bacillati</taxon>
        <taxon>Actinomycetota</taxon>
        <taxon>Actinomycetes</taxon>
        <taxon>Micrococcales</taxon>
        <taxon>Microbacteriaceae</taxon>
        <taxon>Microbacterium</taxon>
    </lineage>
</organism>
<dbReference type="AlphaFoldDB" id="A0A5J5J2L1"/>
<evidence type="ECO:0000313" key="2">
    <source>
        <dbReference type="Proteomes" id="UP000325827"/>
    </source>
</evidence>
<comment type="caution">
    <text evidence="1">The sequence shown here is derived from an EMBL/GenBank/DDBJ whole genome shotgun (WGS) entry which is preliminary data.</text>
</comment>
<sequence>MPHDHRRRRNRDPLQQLLVAGAGSFSVGGDRFVDELDGADVAEAGGEGGAIVALLLYGRVLAGAVGGDS</sequence>
<dbReference type="Proteomes" id="UP000325827">
    <property type="component" value="Unassembled WGS sequence"/>
</dbReference>
<gene>
    <name evidence="1" type="ORF">F6B43_01015</name>
</gene>
<name>A0A5J5J2L1_9MICO</name>
<dbReference type="EMBL" id="VYSA01000001">
    <property type="protein sequence ID" value="KAA9110311.1"/>
    <property type="molecule type" value="Genomic_DNA"/>
</dbReference>
<accession>A0A5J5J2L1</accession>
<evidence type="ECO:0000313" key="1">
    <source>
        <dbReference type="EMBL" id="KAA9110311.1"/>
    </source>
</evidence>
<protein>
    <submittedName>
        <fullName evidence="1">Uncharacterized protein</fullName>
    </submittedName>
</protein>
<keyword evidence="2" id="KW-1185">Reference proteome</keyword>
<proteinExistence type="predicted"/>
<reference evidence="2" key="1">
    <citation type="submission" date="2019-09" db="EMBL/GenBank/DDBJ databases">
        <title>Mumia zhuanghuii sp. nov. isolated from the intestinal contents of plateau pika (Ochotona curzoniae) in the Qinghai-Tibet plateau of China.</title>
        <authorList>
            <person name="Tian Z."/>
        </authorList>
    </citation>
    <scope>NUCLEOTIDE SEQUENCE [LARGE SCALE GENOMIC DNA]</scope>
    <source>
        <strain evidence="2">JCM 30598</strain>
    </source>
</reference>